<reference evidence="2" key="1">
    <citation type="journal article" date="2019" name="Int. J. Syst. Evol. Microbiol.">
        <title>The Global Catalogue of Microorganisms (GCM) 10K type strain sequencing project: providing services to taxonomists for standard genome sequencing and annotation.</title>
        <authorList>
            <consortium name="The Broad Institute Genomics Platform"/>
            <consortium name="The Broad Institute Genome Sequencing Center for Infectious Disease"/>
            <person name="Wu L."/>
            <person name="Ma J."/>
        </authorList>
    </citation>
    <scope>NUCLEOTIDE SEQUENCE [LARGE SCALE GENOMIC DNA]</scope>
    <source>
        <strain evidence="2">JCM 17326</strain>
    </source>
</reference>
<proteinExistence type="predicted"/>
<name>A0ABP7A281_9ACTN</name>
<keyword evidence="2" id="KW-1185">Reference proteome</keyword>
<protein>
    <recommendedName>
        <fullName evidence="3">SH3 domain-containing protein</fullName>
    </recommendedName>
</protein>
<gene>
    <name evidence="1" type="ORF">GCM10022419_131460</name>
</gene>
<accession>A0ABP7A281</accession>
<comment type="caution">
    <text evidence="1">The sequence shown here is derived from an EMBL/GenBank/DDBJ whole genome shotgun (WGS) entry which is preliminary data.</text>
</comment>
<organism evidence="1 2">
    <name type="scientific">Nonomuraea rosea</name>
    <dbReference type="NCBI Taxonomy" id="638574"/>
    <lineage>
        <taxon>Bacteria</taxon>
        <taxon>Bacillati</taxon>
        <taxon>Actinomycetota</taxon>
        <taxon>Actinomycetes</taxon>
        <taxon>Streptosporangiales</taxon>
        <taxon>Streptosporangiaceae</taxon>
        <taxon>Nonomuraea</taxon>
    </lineage>
</organism>
<evidence type="ECO:0000313" key="2">
    <source>
        <dbReference type="Proteomes" id="UP001500630"/>
    </source>
</evidence>
<dbReference type="Proteomes" id="UP001500630">
    <property type="component" value="Unassembled WGS sequence"/>
</dbReference>
<sequence>MSRSTDRGNVMRFSRIAAGLVAAAITGGGLVVTAGTGPASATAVLDRPGCRYRVVRVQTRLNIRAAPRGRVVDKLYPGDRTWGSCKAFGTWRRVHGTHVGRRGFAFGHYLKKIGRR</sequence>
<evidence type="ECO:0008006" key="3">
    <source>
        <dbReference type="Google" id="ProtNLM"/>
    </source>
</evidence>
<dbReference type="EMBL" id="BAABDQ010000070">
    <property type="protein sequence ID" value="GAA3623507.1"/>
    <property type="molecule type" value="Genomic_DNA"/>
</dbReference>
<evidence type="ECO:0000313" key="1">
    <source>
        <dbReference type="EMBL" id="GAA3623507.1"/>
    </source>
</evidence>